<sequence length="165" mass="19190">MVRNLLTPEKRVAYFFLKSKDVQMESGVTFITLLTRLAREITTATGQEKKTRFWPLVILIVILQVVMDVWKWMRRRWDMKLAALNLTINALSVLAFFIIFWNPNIFAEDFLAWLENLFGAMNTLNWVIGGVIFAVALFSLIDAIQGFWKASLGEEEPEKSWKQVE</sequence>
<organism evidence="2 3">
    <name type="scientific">Metaplanococcus flavidus</name>
    <dbReference type="NCBI Taxonomy" id="569883"/>
    <lineage>
        <taxon>Bacteria</taxon>
        <taxon>Bacillati</taxon>
        <taxon>Bacillota</taxon>
        <taxon>Bacilli</taxon>
        <taxon>Bacillales</taxon>
        <taxon>Caryophanaceae</taxon>
        <taxon>Metaplanococcus</taxon>
    </lineage>
</organism>
<protein>
    <recommendedName>
        <fullName evidence="4">Holin</fullName>
    </recommendedName>
</protein>
<reference evidence="3" key="1">
    <citation type="journal article" date="2019" name="Int. J. Syst. Evol. Microbiol.">
        <title>The Global Catalogue of Microorganisms (GCM) 10K type strain sequencing project: providing services to taxonomists for standard genome sequencing and annotation.</title>
        <authorList>
            <consortium name="The Broad Institute Genomics Platform"/>
            <consortium name="The Broad Institute Genome Sequencing Center for Infectious Disease"/>
            <person name="Wu L."/>
            <person name="Ma J."/>
        </authorList>
    </citation>
    <scope>NUCLEOTIDE SEQUENCE [LARGE SCALE GENOMIC DNA]</scope>
    <source>
        <strain evidence="3">CCUG 56756</strain>
    </source>
</reference>
<evidence type="ECO:0000313" key="3">
    <source>
        <dbReference type="Proteomes" id="UP001597109"/>
    </source>
</evidence>
<feature type="transmembrane region" description="Helical" evidence="1">
    <location>
        <begin position="123"/>
        <end position="141"/>
    </location>
</feature>
<keyword evidence="1" id="KW-1133">Transmembrane helix</keyword>
<dbReference type="EMBL" id="JBHTKI010000002">
    <property type="protein sequence ID" value="MFD1030027.1"/>
    <property type="molecule type" value="Genomic_DNA"/>
</dbReference>
<keyword evidence="1" id="KW-0472">Membrane</keyword>
<evidence type="ECO:0008006" key="4">
    <source>
        <dbReference type="Google" id="ProtNLM"/>
    </source>
</evidence>
<feature type="transmembrane region" description="Helical" evidence="1">
    <location>
        <begin position="82"/>
        <end position="103"/>
    </location>
</feature>
<gene>
    <name evidence="2" type="ORF">ACFQ1X_01050</name>
</gene>
<evidence type="ECO:0000313" key="2">
    <source>
        <dbReference type="EMBL" id="MFD1030027.1"/>
    </source>
</evidence>
<dbReference type="RefSeq" id="WP_144840541.1">
    <property type="nucleotide sequence ID" value="NZ_JBHTKI010000002.1"/>
</dbReference>
<name>A0ABW3L7E2_9BACL</name>
<evidence type="ECO:0000256" key="1">
    <source>
        <dbReference type="SAM" id="Phobius"/>
    </source>
</evidence>
<keyword evidence="1" id="KW-0812">Transmembrane</keyword>
<accession>A0ABW3L7E2</accession>
<comment type="caution">
    <text evidence="2">The sequence shown here is derived from an EMBL/GenBank/DDBJ whole genome shotgun (WGS) entry which is preliminary data.</text>
</comment>
<proteinExistence type="predicted"/>
<keyword evidence="3" id="KW-1185">Reference proteome</keyword>
<dbReference type="Proteomes" id="UP001597109">
    <property type="component" value="Unassembled WGS sequence"/>
</dbReference>